<organism evidence="1 2">
    <name type="scientific">Mucuna pruriens</name>
    <name type="common">Velvet bean</name>
    <name type="synonym">Dolichos pruriens</name>
    <dbReference type="NCBI Taxonomy" id="157652"/>
    <lineage>
        <taxon>Eukaryota</taxon>
        <taxon>Viridiplantae</taxon>
        <taxon>Streptophyta</taxon>
        <taxon>Embryophyta</taxon>
        <taxon>Tracheophyta</taxon>
        <taxon>Spermatophyta</taxon>
        <taxon>Magnoliopsida</taxon>
        <taxon>eudicotyledons</taxon>
        <taxon>Gunneridae</taxon>
        <taxon>Pentapetalae</taxon>
        <taxon>rosids</taxon>
        <taxon>fabids</taxon>
        <taxon>Fabales</taxon>
        <taxon>Fabaceae</taxon>
        <taxon>Papilionoideae</taxon>
        <taxon>50 kb inversion clade</taxon>
        <taxon>NPAAA clade</taxon>
        <taxon>indigoferoid/millettioid clade</taxon>
        <taxon>Phaseoleae</taxon>
        <taxon>Mucuna</taxon>
    </lineage>
</organism>
<feature type="non-terminal residue" evidence="1">
    <location>
        <position position="415"/>
    </location>
</feature>
<dbReference type="Gene3D" id="2.70.98.10">
    <property type="match status" value="1"/>
</dbReference>
<dbReference type="STRING" id="157652.A0A371H0E3"/>
<dbReference type="GO" id="GO:0005737">
    <property type="term" value="C:cytoplasm"/>
    <property type="evidence" value="ECO:0007669"/>
    <property type="project" value="TreeGrafter"/>
</dbReference>
<keyword evidence="2" id="KW-1185">Reference proteome</keyword>
<dbReference type="GO" id="GO:0047938">
    <property type="term" value="F:glucose-6-phosphate 1-epimerase activity"/>
    <property type="evidence" value="ECO:0007669"/>
    <property type="project" value="TreeGrafter"/>
</dbReference>
<dbReference type="AlphaFoldDB" id="A0A371H0E3"/>
<dbReference type="InterPro" id="IPR011013">
    <property type="entry name" value="Gal_mutarotase_sf_dom"/>
</dbReference>
<dbReference type="EMBL" id="QJKJ01003928">
    <property type="protein sequence ID" value="RDX96264.1"/>
    <property type="molecule type" value="Genomic_DNA"/>
</dbReference>
<dbReference type="InterPro" id="IPR014718">
    <property type="entry name" value="GH-type_carb-bd"/>
</dbReference>
<dbReference type="PANTHER" id="PTHR11122:SF18">
    <property type="entry name" value="PHOTOSYNTHETIC NDH SUBUNIT OF SUBCOMPLEX B 2, CHLOROPLASTIC"/>
    <property type="match status" value="1"/>
</dbReference>
<dbReference type="Proteomes" id="UP000257109">
    <property type="component" value="Unassembled WGS sequence"/>
</dbReference>
<comment type="caution">
    <text evidence="1">The sequence shown here is derived from an EMBL/GenBank/DDBJ whole genome shotgun (WGS) entry which is preliminary data.</text>
</comment>
<dbReference type="OrthoDB" id="1915244at2759"/>
<accession>A0A371H0E3</accession>
<dbReference type="SUPFAM" id="SSF74650">
    <property type="entry name" value="Galactose mutarotase-like"/>
    <property type="match status" value="1"/>
</dbReference>
<evidence type="ECO:0000313" key="2">
    <source>
        <dbReference type="Proteomes" id="UP000257109"/>
    </source>
</evidence>
<sequence>MASFLSLSLPKLNLIKAFSAVNTSTTSLPTAEALNEKYGKKGIKFLESDNIPIVELTVRNGSSLRLSIPDAHVTSYKPKVHWKDDGFQEVLYTIPATETGPYKAKGGVGLVMNEVLQPGAKGLLPSTLEWTVTDVDSDAIDALQVELSCTSRFFDITYIVTLYPESMATAVVAKNIGPKAATLNNAILSHFRFKKRGGTAIQGLRKCSYLPHSPLSSPFQILTPSEAVSSEPPRWFSFGNEPETKPGTWSQQALTITLLENKMSRVYAAPPKERSKAFYNTPPSKYETIDQGRGLCFRVIRMGFEDIYLSSPGSLSEKYGKDYFICTGPASILVPVTVNPGEEWRGAQDLYCSSFPNYIYFVYLMSNSQYYINKRDFIPTRGWKSFIRRWWEYILLGKSLRSLQLPLPRFIRTTR</sequence>
<name>A0A371H0E3_MUCPR</name>
<protein>
    <submittedName>
        <fullName evidence="1">Photosynthetic NDH subunit of subcomplex B 2, chloroplastic</fullName>
    </submittedName>
</protein>
<dbReference type="GO" id="GO:0030246">
    <property type="term" value="F:carbohydrate binding"/>
    <property type="evidence" value="ECO:0007669"/>
    <property type="project" value="InterPro"/>
</dbReference>
<gene>
    <name evidence="1" type="primary">PNSB2</name>
    <name evidence="1" type="ORF">CR513_21100</name>
</gene>
<reference evidence="1" key="1">
    <citation type="submission" date="2018-05" db="EMBL/GenBank/DDBJ databases">
        <title>Draft genome of Mucuna pruriens seed.</title>
        <authorList>
            <person name="Nnadi N.E."/>
            <person name="Vos R."/>
            <person name="Hasami M.H."/>
            <person name="Devisetty U.K."/>
            <person name="Aguiy J.C."/>
        </authorList>
    </citation>
    <scope>NUCLEOTIDE SEQUENCE [LARGE SCALE GENOMIC DNA]</scope>
    <source>
        <strain evidence="1">JCA_2017</strain>
    </source>
</reference>
<dbReference type="GO" id="GO:0005975">
    <property type="term" value="P:carbohydrate metabolic process"/>
    <property type="evidence" value="ECO:0007669"/>
    <property type="project" value="InterPro"/>
</dbReference>
<dbReference type="PANTHER" id="PTHR11122">
    <property type="entry name" value="APOSPORY-ASSOCIATED PROTEIN C-RELATED"/>
    <property type="match status" value="1"/>
</dbReference>
<proteinExistence type="predicted"/>
<evidence type="ECO:0000313" key="1">
    <source>
        <dbReference type="EMBL" id="RDX96264.1"/>
    </source>
</evidence>